<evidence type="ECO:0000313" key="5">
    <source>
        <dbReference type="Proteomes" id="UP001282288"/>
    </source>
</evidence>
<dbReference type="Proteomes" id="UP001272987">
    <property type="component" value="Unassembled WGS sequence"/>
</dbReference>
<dbReference type="Proteomes" id="UP001282288">
    <property type="component" value="Unassembled WGS sequence"/>
</dbReference>
<dbReference type="SUPFAM" id="SSF55781">
    <property type="entry name" value="GAF domain-like"/>
    <property type="match status" value="1"/>
</dbReference>
<proteinExistence type="predicted"/>
<feature type="region of interest" description="Disordered" evidence="1">
    <location>
        <begin position="1"/>
        <end position="25"/>
    </location>
</feature>
<evidence type="ECO:0000313" key="2">
    <source>
        <dbReference type="EMBL" id="MDX2964410.1"/>
    </source>
</evidence>
<dbReference type="EMBL" id="JARAWP010000024">
    <property type="protein sequence ID" value="MDX3022959.1"/>
    <property type="molecule type" value="Genomic_DNA"/>
</dbReference>
<dbReference type="PANTHER" id="PTHR43102">
    <property type="entry name" value="SLR1143 PROTEIN"/>
    <property type="match status" value="1"/>
</dbReference>
<accession>A0AAP6BGN0</accession>
<name>A0AAP6BGN0_9ACTN</name>
<reference evidence="2 4" key="1">
    <citation type="journal article" date="2023" name="Microb. Genom.">
        <title>Mesoterricola silvestris gen. nov., sp. nov., Mesoterricola sediminis sp. nov., Geothrix oryzae sp. nov., Geothrix edaphica sp. nov., Geothrix rubra sp. nov., and Geothrix limicola sp. nov., six novel members of Acidobacteriota isolated from soils.</title>
        <authorList>
            <person name="Weisberg A.J."/>
            <person name="Pearce E."/>
            <person name="Kramer C.G."/>
            <person name="Chang J.H."/>
            <person name="Clarke C.R."/>
        </authorList>
    </citation>
    <scope>NUCLEOTIDE SEQUENCE</scope>
    <source>
        <strain evidence="3 4">NB05-1H</strain>
        <strain evidence="2">NRRL_B-16521</strain>
    </source>
</reference>
<sequence length="205" mass="22214">MNHHPQHPPSPQGPEPGVLQLPRQPLAPDGIVLGSEARQAALRERTALVEQLGLPLDGHSFFDEFATLLAHRTGMAYGFVNIILREQNFIGLHQPPPGSGYPVVGRTMSTDDGWCPYVMDREKALPLPNVHARASYSANYVAESVGISSYFGMRLRHTASGIVLGTVCTIDPEERPMSDAVRIRDTVIAIGAEVLEAITSRAAVT</sequence>
<organism evidence="2 5">
    <name type="scientific">Streptomyces acidiscabies</name>
    <dbReference type="NCBI Taxonomy" id="42234"/>
    <lineage>
        <taxon>Bacteria</taxon>
        <taxon>Bacillati</taxon>
        <taxon>Actinomycetota</taxon>
        <taxon>Actinomycetes</taxon>
        <taxon>Kitasatosporales</taxon>
        <taxon>Streptomycetaceae</taxon>
        <taxon>Streptomyces</taxon>
    </lineage>
</organism>
<evidence type="ECO:0000256" key="1">
    <source>
        <dbReference type="SAM" id="MobiDB-lite"/>
    </source>
</evidence>
<dbReference type="AlphaFoldDB" id="A0AAP6BGN0"/>
<dbReference type="PANTHER" id="PTHR43102:SF2">
    <property type="entry name" value="GAF DOMAIN-CONTAINING PROTEIN"/>
    <property type="match status" value="1"/>
</dbReference>
<dbReference type="GeneID" id="69812531"/>
<dbReference type="EMBL" id="JARAWC010000030">
    <property type="protein sequence ID" value="MDX2964410.1"/>
    <property type="molecule type" value="Genomic_DNA"/>
</dbReference>
<protein>
    <submittedName>
        <fullName evidence="2">GAF domain-containing protein</fullName>
    </submittedName>
</protein>
<keyword evidence="4" id="KW-1185">Reference proteome</keyword>
<dbReference type="RefSeq" id="WP_010352633.1">
    <property type="nucleotide sequence ID" value="NZ_CP122369.1"/>
</dbReference>
<evidence type="ECO:0000313" key="4">
    <source>
        <dbReference type="Proteomes" id="UP001272987"/>
    </source>
</evidence>
<gene>
    <name evidence="2" type="ORF">PV399_32540</name>
    <name evidence="3" type="ORF">PV666_34535</name>
</gene>
<comment type="caution">
    <text evidence="2">The sequence shown here is derived from an EMBL/GenBank/DDBJ whole genome shotgun (WGS) entry which is preliminary data.</text>
</comment>
<evidence type="ECO:0000313" key="3">
    <source>
        <dbReference type="EMBL" id="MDX3022959.1"/>
    </source>
</evidence>